<name>A0AAX6EBW0_IRIPA</name>
<organism evidence="1 2">
    <name type="scientific">Iris pallida</name>
    <name type="common">Sweet iris</name>
    <dbReference type="NCBI Taxonomy" id="29817"/>
    <lineage>
        <taxon>Eukaryota</taxon>
        <taxon>Viridiplantae</taxon>
        <taxon>Streptophyta</taxon>
        <taxon>Embryophyta</taxon>
        <taxon>Tracheophyta</taxon>
        <taxon>Spermatophyta</taxon>
        <taxon>Magnoliopsida</taxon>
        <taxon>Liliopsida</taxon>
        <taxon>Asparagales</taxon>
        <taxon>Iridaceae</taxon>
        <taxon>Iridoideae</taxon>
        <taxon>Irideae</taxon>
        <taxon>Iris</taxon>
    </lineage>
</organism>
<keyword evidence="2" id="KW-1185">Reference proteome</keyword>
<reference evidence="1" key="1">
    <citation type="journal article" date="2023" name="GigaByte">
        <title>Genome assembly of the bearded iris, Iris pallida Lam.</title>
        <authorList>
            <person name="Bruccoleri R.E."/>
            <person name="Oakeley E.J."/>
            <person name="Faust A.M.E."/>
            <person name="Altorfer M."/>
            <person name="Dessus-Babus S."/>
            <person name="Burckhardt D."/>
            <person name="Oertli M."/>
            <person name="Naumann U."/>
            <person name="Petersen F."/>
            <person name="Wong J."/>
        </authorList>
    </citation>
    <scope>NUCLEOTIDE SEQUENCE</scope>
    <source>
        <strain evidence="1">GSM-AAB239-AS_SAM_17_03QT</strain>
    </source>
</reference>
<dbReference type="EMBL" id="JANAVB010037819">
    <property type="protein sequence ID" value="KAJ6801587.1"/>
    <property type="molecule type" value="Genomic_DNA"/>
</dbReference>
<gene>
    <name evidence="1" type="ORF">M6B38_196800</name>
</gene>
<comment type="caution">
    <text evidence="1">The sequence shown here is derived from an EMBL/GenBank/DDBJ whole genome shotgun (WGS) entry which is preliminary data.</text>
</comment>
<evidence type="ECO:0000313" key="1">
    <source>
        <dbReference type="EMBL" id="KAJ6801587.1"/>
    </source>
</evidence>
<protein>
    <submittedName>
        <fullName evidence="1">Uncharacterized protein</fullName>
    </submittedName>
</protein>
<accession>A0AAX6EBW0</accession>
<dbReference type="Proteomes" id="UP001140949">
    <property type="component" value="Unassembled WGS sequence"/>
</dbReference>
<reference evidence="1" key="2">
    <citation type="submission" date="2023-04" db="EMBL/GenBank/DDBJ databases">
        <authorList>
            <person name="Bruccoleri R.E."/>
            <person name="Oakeley E.J."/>
            <person name="Faust A.-M."/>
            <person name="Dessus-Babus S."/>
            <person name="Altorfer M."/>
            <person name="Burckhardt D."/>
            <person name="Oertli M."/>
            <person name="Naumann U."/>
            <person name="Petersen F."/>
            <person name="Wong J."/>
        </authorList>
    </citation>
    <scope>NUCLEOTIDE SEQUENCE</scope>
    <source>
        <strain evidence="1">GSM-AAB239-AS_SAM_17_03QT</strain>
        <tissue evidence="1">Leaf</tissue>
    </source>
</reference>
<evidence type="ECO:0000313" key="2">
    <source>
        <dbReference type="Proteomes" id="UP001140949"/>
    </source>
</evidence>
<dbReference type="AlphaFoldDB" id="A0AAX6EBW0"/>
<sequence>MLTNCNHITGGYPAFHSTLDHPEQGKYTPQTCPFLHVLYIHSCIFLLTRYITRLSCIMFLEFTCVCEGKYYRCLIKPELLFM</sequence>
<proteinExistence type="predicted"/>